<dbReference type="Gene3D" id="1.10.287.1490">
    <property type="match status" value="1"/>
</dbReference>
<dbReference type="AlphaFoldDB" id="A0A0G4F3U7"/>
<gene>
    <name evidence="3" type="ORF">Vbra_5604</name>
</gene>
<reference evidence="3 4" key="1">
    <citation type="submission" date="2014-11" db="EMBL/GenBank/DDBJ databases">
        <authorList>
            <person name="Zhu J."/>
            <person name="Qi W."/>
            <person name="Song R."/>
        </authorList>
    </citation>
    <scope>NUCLEOTIDE SEQUENCE [LARGE SCALE GENOMIC DNA]</scope>
</reference>
<dbReference type="VEuPathDB" id="CryptoDB:Vbra_5604"/>
<feature type="coiled-coil region" evidence="1">
    <location>
        <begin position="450"/>
        <end position="544"/>
    </location>
</feature>
<feature type="compositionally biased region" description="Basic and acidic residues" evidence="2">
    <location>
        <begin position="163"/>
        <end position="172"/>
    </location>
</feature>
<dbReference type="OMA" id="CENARKE"/>
<keyword evidence="4" id="KW-1185">Reference proteome</keyword>
<feature type="coiled-coil region" evidence="1">
    <location>
        <begin position="94"/>
        <end position="135"/>
    </location>
</feature>
<dbReference type="Proteomes" id="UP000041254">
    <property type="component" value="Unassembled WGS sequence"/>
</dbReference>
<dbReference type="EMBL" id="CDMY01000366">
    <property type="protein sequence ID" value="CEM06378.1"/>
    <property type="molecule type" value="Genomic_DNA"/>
</dbReference>
<feature type="region of interest" description="Disordered" evidence="2">
    <location>
        <begin position="160"/>
        <end position="182"/>
    </location>
</feature>
<evidence type="ECO:0000313" key="4">
    <source>
        <dbReference type="Proteomes" id="UP000041254"/>
    </source>
</evidence>
<name>A0A0G4F3U7_VITBC</name>
<evidence type="ECO:0000256" key="2">
    <source>
        <dbReference type="SAM" id="MobiDB-lite"/>
    </source>
</evidence>
<evidence type="ECO:0000313" key="3">
    <source>
        <dbReference type="EMBL" id="CEM06378.1"/>
    </source>
</evidence>
<dbReference type="OrthoDB" id="10255522at2759"/>
<protein>
    <submittedName>
        <fullName evidence="3">Uncharacterized protein</fullName>
    </submittedName>
</protein>
<evidence type="ECO:0000256" key="1">
    <source>
        <dbReference type="SAM" id="Coils"/>
    </source>
</evidence>
<sequence length="605" mass="68386">MAAAALDETKAVLLASEGHVQDKQRTIDRLTKSLKARDEASAGALKELEMVKSRLDKEADSHLRGLTEKSQTVVSLQNDLDASQAVQAELSLQADDLKAGNKKLTADNDALEKELRQLSQQLTSLKKSYDHLLTDKSFADEECENARKEVRALKPQVDSLTGDLRDKTREANKSGAQLDQATQLAASERKRAEDLSAAMKQAKADNKRLADEIDSIKRDLTKAQAERDGLQREHGGLQSRIEALNRDISRLQGQNAEAEDAKALLETKTSKLAARAEEQARASAKRITQLEMDMAQLTSMELTSRAKLKVLDDLQIEHAKLQRQDAEKSRELDRVRSEASRLQGDNRLLRNELENMVGVLAEAKEGLRRAKANEQESIELLGAQRAENHSLRLDLESVQTKIAQQKMAQQQRSLGNEVQMHKDALLETRKAFAALNDKYSSCVSQLKDLQNKHAIERADEQRRLEQMQRRASAAEQYSGAVEKEKEKLLDASRQKIDDLSRKLRGCSRERDEVAEQLKRERQLLQEARMRNKAMEDDLNGLQGRYDERLKRAISELREGSERRDTEIKMLRAMLKGARADNQLKDTQISRLRTQIEPLATPRRLC</sequence>
<organism evidence="3 4">
    <name type="scientific">Vitrella brassicaformis (strain CCMP3155)</name>
    <dbReference type="NCBI Taxonomy" id="1169540"/>
    <lineage>
        <taxon>Eukaryota</taxon>
        <taxon>Sar</taxon>
        <taxon>Alveolata</taxon>
        <taxon>Colpodellida</taxon>
        <taxon>Vitrellaceae</taxon>
        <taxon>Vitrella</taxon>
    </lineage>
</organism>
<proteinExistence type="predicted"/>
<keyword evidence="1" id="KW-0175">Coiled coil</keyword>
<dbReference type="InParanoid" id="A0A0G4F3U7"/>
<accession>A0A0G4F3U7</accession>
<dbReference type="STRING" id="1169540.A0A0G4F3U7"/>